<reference evidence="2" key="1">
    <citation type="submission" date="2019-03" db="EMBL/GenBank/DDBJ databases">
        <title>Lake Tanganyika Metagenome-Assembled Genomes (MAGs).</title>
        <authorList>
            <person name="Tran P."/>
        </authorList>
    </citation>
    <scope>NUCLEOTIDE SEQUENCE</scope>
    <source>
        <strain evidence="2">K_DeepCast_65m_m2_066</strain>
    </source>
</reference>
<comment type="caution">
    <text evidence="2">The sequence shown here is derived from an EMBL/GenBank/DDBJ whole genome shotgun (WGS) entry which is preliminary data.</text>
</comment>
<protein>
    <submittedName>
        <fullName evidence="2">Uncharacterized protein</fullName>
    </submittedName>
</protein>
<evidence type="ECO:0000313" key="3">
    <source>
        <dbReference type="Proteomes" id="UP000712673"/>
    </source>
</evidence>
<feature type="transmembrane region" description="Helical" evidence="1">
    <location>
        <begin position="34"/>
        <end position="55"/>
    </location>
</feature>
<keyword evidence="1" id="KW-0472">Membrane</keyword>
<accession>A0A937W603</accession>
<dbReference type="AlphaFoldDB" id="A0A937W603"/>
<sequence length="61" mass="6526">MPIMTIHRILIASGIFVCLAYAAREITTYNHTASGAAALHAALAVMAAIALGVYLRSIRKR</sequence>
<keyword evidence="1" id="KW-0812">Transmembrane</keyword>
<evidence type="ECO:0000256" key="1">
    <source>
        <dbReference type="SAM" id="Phobius"/>
    </source>
</evidence>
<gene>
    <name evidence="2" type="ORF">FJZ47_26010</name>
</gene>
<dbReference type="Proteomes" id="UP000712673">
    <property type="component" value="Unassembled WGS sequence"/>
</dbReference>
<proteinExistence type="predicted"/>
<dbReference type="EMBL" id="VGLS01001268">
    <property type="protein sequence ID" value="MBM3227237.1"/>
    <property type="molecule type" value="Genomic_DNA"/>
</dbReference>
<organism evidence="2 3">
    <name type="scientific">Tectimicrobiota bacterium</name>
    <dbReference type="NCBI Taxonomy" id="2528274"/>
    <lineage>
        <taxon>Bacteria</taxon>
        <taxon>Pseudomonadati</taxon>
        <taxon>Nitrospinota/Tectimicrobiota group</taxon>
        <taxon>Candidatus Tectimicrobiota</taxon>
    </lineage>
</organism>
<name>A0A937W603_UNCTE</name>
<keyword evidence="1" id="KW-1133">Transmembrane helix</keyword>
<evidence type="ECO:0000313" key="2">
    <source>
        <dbReference type="EMBL" id="MBM3227237.1"/>
    </source>
</evidence>